<reference evidence="1" key="4">
    <citation type="journal article" date="2023" name="Microbiol. Resour. Announc.">
        <title>Complete Genome Sequence of Vulcanisaeta souniana Strain IC-059, a Hyperthermophilic Archaeon Isolated from Hot Spring Water in Japan.</title>
        <authorList>
            <person name="Kato S."/>
            <person name="Itoh T."/>
            <person name="Wu L."/>
            <person name="Ma J."/>
            <person name="Ohkuma M."/>
        </authorList>
    </citation>
    <scope>NUCLEOTIDE SEQUENCE</scope>
    <source>
        <strain evidence="1">JCM 11219</strain>
    </source>
</reference>
<dbReference type="OrthoDB" id="23364at2157"/>
<dbReference type="AlphaFoldDB" id="A0A830E673"/>
<dbReference type="SUPFAM" id="SSF57783">
    <property type="entry name" value="Zinc beta-ribbon"/>
    <property type="match status" value="1"/>
</dbReference>
<name>A0A830E673_9CREN</name>
<dbReference type="EMBL" id="BMNM01000002">
    <property type="protein sequence ID" value="GGI74040.1"/>
    <property type="molecule type" value="Genomic_DNA"/>
</dbReference>
<dbReference type="Proteomes" id="UP001060771">
    <property type="component" value="Chromosome"/>
</dbReference>
<keyword evidence="4" id="KW-1185">Reference proteome</keyword>
<proteinExistence type="predicted"/>
<sequence>MSIQGISCPKCGSRRIGIVVAETLTFKCLDCGYTWSPNLPAQGLVSTKAGEMHWTEIKKIMEDAMNYVIKILNEGVSSCDELIKKAQENYGRYLTSREILRVVINGIKNYLEEIRYKDAARFSSISIELNKCKELVARKE</sequence>
<protein>
    <submittedName>
        <fullName evidence="2">Uncharacterized protein</fullName>
    </submittedName>
</protein>
<evidence type="ECO:0000313" key="2">
    <source>
        <dbReference type="EMBL" id="GGI74040.1"/>
    </source>
</evidence>
<evidence type="ECO:0000313" key="3">
    <source>
        <dbReference type="Proteomes" id="UP000657075"/>
    </source>
</evidence>
<reference evidence="2" key="2">
    <citation type="submission" date="2020-09" db="EMBL/GenBank/DDBJ databases">
        <authorList>
            <person name="Sun Q."/>
            <person name="Ohkuma M."/>
        </authorList>
    </citation>
    <scope>NUCLEOTIDE SEQUENCE</scope>
    <source>
        <strain evidence="2">JCM 11219</strain>
    </source>
</reference>
<accession>A0A830E673</accession>
<dbReference type="Proteomes" id="UP000657075">
    <property type="component" value="Unassembled WGS sequence"/>
</dbReference>
<reference evidence="4" key="3">
    <citation type="submission" date="2022-09" db="EMBL/GenBank/DDBJ databases">
        <title>Complete genome sequence of Vulcanisaeta souniana.</title>
        <authorList>
            <person name="Kato S."/>
            <person name="Itoh T."/>
            <person name="Ohkuma M."/>
        </authorList>
    </citation>
    <scope>NUCLEOTIDE SEQUENCE [LARGE SCALE GENOMIC DNA]</scope>
    <source>
        <strain evidence="4">JCM 11219</strain>
    </source>
</reference>
<reference evidence="2" key="1">
    <citation type="journal article" date="2014" name="Int. J. Syst. Evol. Microbiol.">
        <title>Complete genome sequence of Corynebacterium casei LMG S-19264T (=DSM 44701T), isolated from a smear-ripened cheese.</title>
        <authorList>
            <consortium name="US DOE Joint Genome Institute (JGI-PGF)"/>
            <person name="Walter F."/>
            <person name="Albersmeier A."/>
            <person name="Kalinowski J."/>
            <person name="Ruckert C."/>
        </authorList>
    </citation>
    <scope>NUCLEOTIDE SEQUENCE</scope>
    <source>
        <strain evidence="2">JCM 11219</strain>
    </source>
</reference>
<dbReference type="RefSeq" id="WP_054843396.1">
    <property type="nucleotide sequence ID" value="NZ_AP026830.1"/>
</dbReference>
<gene>
    <name evidence="2" type="ORF">GCM10007112_08550</name>
    <name evidence="1" type="ORF">Vsou_06370</name>
</gene>
<evidence type="ECO:0000313" key="1">
    <source>
        <dbReference type="EMBL" id="BDR91544.1"/>
    </source>
</evidence>
<organism evidence="2 3">
    <name type="scientific">Vulcanisaeta souniana JCM 11219</name>
    <dbReference type="NCBI Taxonomy" id="1293586"/>
    <lineage>
        <taxon>Archaea</taxon>
        <taxon>Thermoproteota</taxon>
        <taxon>Thermoprotei</taxon>
        <taxon>Thermoproteales</taxon>
        <taxon>Thermoproteaceae</taxon>
        <taxon>Vulcanisaeta</taxon>
    </lineage>
</organism>
<dbReference type="GeneID" id="76206194"/>
<evidence type="ECO:0000313" key="4">
    <source>
        <dbReference type="Proteomes" id="UP001060771"/>
    </source>
</evidence>
<dbReference type="EMBL" id="AP026830">
    <property type="protein sequence ID" value="BDR91544.1"/>
    <property type="molecule type" value="Genomic_DNA"/>
</dbReference>